<evidence type="ECO:0000256" key="7">
    <source>
        <dbReference type="HAMAP-Rule" id="MF_00639"/>
    </source>
</evidence>
<dbReference type="SUPFAM" id="SSF51735">
    <property type="entry name" value="NAD(P)-binding Rossmann-fold domains"/>
    <property type="match status" value="1"/>
</dbReference>
<dbReference type="Gene3D" id="3.90.190.20">
    <property type="entry name" value="Mur ligase, C-terminal domain"/>
    <property type="match status" value="1"/>
</dbReference>
<evidence type="ECO:0000256" key="1">
    <source>
        <dbReference type="ARBA" id="ARBA00004496"/>
    </source>
</evidence>
<gene>
    <name evidence="7 11" type="primary">murD</name>
    <name evidence="11" type="ORF">MANAM107_01120</name>
</gene>
<dbReference type="SUPFAM" id="SSF53623">
    <property type="entry name" value="MurD-like peptide ligases, catalytic domain"/>
    <property type="match status" value="1"/>
</dbReference>
<dbReference type="GO" id="GO:0016874">
    <property type="term" value="F:ligase activity"/>
    <property type="evidence" value="ECO:0007669"/>
    <property type="project" value="UniProtKB-KW"/>
</dbReference>
<evidence type="ECO:0000259" key="10">
    <source>
        <dbReference type="Pfam" id="PF08245"/>
    </source>
</evidence>
<feature type="domain" description="Mur ligase C-terminal" evidence="9">
    <location>
        <begin position="359"/>
        <end position="477"/>
    </location>
</feature>
<dbReference type="Proteomes" id="UP000824496">
    <property type="component" value="Chromosome"/>
</dbReference>
<dbReference type="Pfam" id="PF02875">
    <property type="entry name" value="Mur_ligase_C"/>
    <property type="match status" value="1"/>
</dbReference>
<comment type="catalytic activity">
    <reaction evidence="7 8">
        <text>UDP-N-acetyl-alpha-D-muramoyl-L-alanine + D-glutamate + ATP = UDP-N-acetyl-alpha-D-muramoyl-L-alanyl-D-glutamate + ADP + phosphate + H(+)</text>
        <dbReference type="Rhea" id="RHEA:16429"/>
        <dbReference type="ChEBI" id="CHEBI:15378"/>
        <dbReference type="ChEBI" id="CHEBI:29986"/>
        <dbReference type="ChEBI" id="CHEBI:30616"/>
        <dbReference type="ChEBI" id="CHEBI:43474"/>
        <dbReference type="ChEBI" id="CHEBI:83898"/>
        <dbReference type="ChEBI" id="CHEBI:83900"/>
        <dbReference type="ChEBI" id="CHEBI:456216"/>
        <dbReference type="EC" id="6.3.2.9"/>
    </reaction>
</comment>
<evidence type="ECO:0000256" key="4">
    <source>
        <dbReference type="ARBA" id="ARBA00022598"/>
    </source>
</evidence>
<sequence length="520" mass="52638">MSSNEEPVPAMGAAAPARPGLADQLRGARVGVVGLGRTGQAVIEALETLGARVHAFDTRAAGLDALTRPVARATAGTAEEIAGALEEADLGLLIVSPGVPATGPVLTRAAGLGLETWSEVELAWRLQGSAASGQAPWLTLTGTDGKTTTVTMLAQILQAAGLRAPAVGNIGTPVIEAVLSGGAQALAVELSSFQLHTTHSLSPLASACLNLAADHLDWHGGMEAYAADKARIYQGTRRAAVYSTADAATERMVRDADVVEGCRAVGFTLGVPGLGQVGMVEDLLVDRAFHDRRADHGVELATTADLAHLAPTGRAEDLPAHLLADALAAAALARAAGVHAQAVAQGLRAFTPGAHRSATAAQGGGVTWVNDSKATNPHAAQAALSALPEGRGVWIVGGDTKGASLHELVGAVRSRLRGAVVIGKDQSQALAALEAQAPGLPVTTIADAEPQALMEAAVRAAAAMARPGDTVLLAPACASWDQFSSYAQRGDLFAEAARAAAQRAEQRTAQVPGAGGGQEA</sequence>
<dbReference type="InterPro" id="IPR004101">
    <property type="entry name" value="Mur_ligase_C"/>
</dbReference>
<dbReference type="Gene3D" id="3.40.1190.10">
    <property type="entry name" value="Mur-like, catalytic domain"/>
    <property type="match status" value="1"/>
</dbReference>
<evidence type="ECO:0000259" key="9">
    <source>
        <dbReference type="Pfam" id="PF02875"/>
    </source>
</evidence>
<keyword evidence="7 8" id="KW-0132">Cell division</keyword>
<name>A0ABN6K128_9ACTO</name>
<comment type="similarity">
    <text evidence="7">Belongs to the MurCDEF family.</text>
</comment>
<dbReference type="PANTHER" id="PTHR43692:SF1">
    <property type="entry name" value="UDP-N-ACETYLMURAMOYLALANINE--D-GLUTAMATE LIGASE"/>
    <property type="match status" value="1"/>
</dbReference>
<dbReference type="Pfam" id="PF21799">
    <property type="entry name" value="MurD-like_N"/>
    <property type="match status" value="1"/>
</dbReference>
<evidence type="ECO:0000313" key="11">
    <source>
        <dbReference type="EMBL" id="BDA63278.1"/>
    </source>
</evidence>
<keyword evidence="12" id="KW-1185">Reference proteome</keyword>
<reference evidence="11 12" key="1">
    <citation type="submission" date="2021-08" db="EMBL/GenBank/DDBJ databases">
        <title>Whole genome sequence of novel Actinomyces species strain MAS-1.</title>
        <authorList>
            <person name="Saito M."/>
            <person name="Kuwahara N."/>
            <person name="Takizawa T."/>
            <person name="Gotouda H."/>
            <person name="Ochiai T."/>
        </authorList>
    </citation>
    <scope>NUCLEOTIDE SEQUENCE [LARGE SCALE GENOMIC DNA]</scope>
    <source>
        <strain evidence="11 12">MAS-1</strain>
    </source>
</reference>
<dbReference type="SUPFAM" id="SSF53244">
    <property type="entry name" value="MurD-like peptide ligases, peptide-binding domain"/>
    <property type="match status" value="1"/>
</dbReference>
<organism evidence="11 12">
    <name type="scientific">Actinomyces capricornis</name>
    <dbReference type="NCBI Taxonomy" id="2755559"/>
    <lineage>
        <taxon>Bacteria</taxon>
        <taxon>Bacillati</taxon>
        <taxon>Actinomycetota</taxon>
        <taxon>Actinomycetes</taxon>
        <taxon>Actinomycetales</taxon>
        <taxon>Actinomycetaceae</taxon>
        <taxon>Actinomyces</taxon>
    </lineage>
</organism>
<evidence type="ECO:0000256" key="3">
    <source>
        <dbReference type="ARBA" id="ARBA00022490"/>
    </source>
</evidence>
<evidence type="ECO:0000256" key="6">
    <source>
        <dbReference type="ARBA" id="ARBA00022840"/>
    </source>
</evidence>
<feature type="domain" description="Mur ligase central" evidence="10">
    <location>
        <begin position="141"/>
        <end position="255"/>
    </location>
</feature>
<comment type="function">
    <text evidence="7 8">Cell wall formation. Catalyzes the addition of glutamate to the nucleotide precursor UDP-N-acetylmuramoyl-L-alanine (UMA).</text>
</comment>
<evidence type="ECO:0000256" key="2">
    <source>
        <dbReference type="ARBA" id="ARBA00004752"/>
    </source>
</evidence>
<keyword evidence="7 8" id="KW-0961">Cell wall biogenesis/degradation</keyword>
<feature type="binding site" evidence="7">
    <location>
        <begin position="142"/>
        <end position="148"/>
    </location>
    <ligand>
        <name>ATP</name>
        <dbReference type="ChEBI" id="CHEBI:30616"/>
    </ligand>
</feature>
<dbReference type="EC" id="6.3.2.9" evidence="7 8"/>
<comment type="subcellular location">
    <subcellularLocation>
        <location evidence="1 7 8">Cytoplasm</location>
    </subcellularLocation>
</comment>
<dbReference type="PANTHER" id="PTHR43692">
    <property type="entry name" value="UDP-N-ACETYLMURAMOYLALANINE--D-GLUTAMATE LIGASE"/>
    <property type="match status" value="1"/>
</dbReference>
<protein>
    <recommendedName>
        <fullName evidence="7 8">UDP-N-acetylmuramoylalanine--D-glutamate ligase</fullName>
        <ecNumber evidence="7 8">6.3.2.9</ecNumber>
    </recommendedName>
    <alternativeName>
        <fullName evidence="7">D-glutamic acid-adding enzyme</fullName>
    </alternativeName>
    <alternativeName>
        <fullName evidence="7">UDP-N-acetylmuramoyl-L-alanyl-D-glutamate synthetase</fullName>
    </alternativeName>
</protein>
<keyword evidence="6 7" id="KW-0067">ATP-binding</keyword>
<dbReference type="InterPro" id="IPR036615">
    <property type="entry name" value="Mur_ligase_C_dom_sf"/>
</dbReference>
<comment type="pathway">
    <text evidence="2 7 8">Cell wall biogenesis; peptidoglycan biosynthesis.</text>
</comment>
<dbReference type="InterPro" id="IPR013221">
    <property type="entry name" value="Mur_ligase_cen"/>
</dbReference>
<evidence type="ECO:0000313" key="12">
    <source>
        <dbReference type="Proteomes" id="UP000824496"/>
    </source>
</evidence>
<dbReference type="InterPro" id="IPR036291">
    <property type="entry name" value="NAD(P)-bd_dom_sf"/>
</dbReference>
<dbReference type="EMBL" id="AP025017">
    <property type="protein sequence ID" value="BDA63278.1"/>
    <property type="molecule type" value="Genomic_DNA"/>
</dbReference>
<dbReference type="HAMAP" id="MF_00639">
    <property type="entry name" value="MurD"/>
    <property type="match status" value="1"/>
</dbReference>
<keyword evidence="4 7" id="KW-0436">Ligase</keyword>
<keyword evidence="7 8" id="KW-0133">Cell shape</keyword>
<dbReference type="Gene3D" id="3.40.50.720">
    <property type="entry name" value="NAD(P)-binding Rossmann-like Domain"/>
    <property type="match status" value="1"/>
</dbReference>
<dbReference type="NCBIfam" id="TIGR01087">
    <property type="entry name" value="murD"/>
    <property type="match status" value="1"/>
</dbReference>
<keyword evidence="3 7" id="KW-0963">Cytoplasm</keyword>
<accession>A0ABN6K128</accession>
<evidence type="ECO:0000256" key="8">
    <source>
        <dbReference type="RuleBase" id="RU003664"/>
    </source>
</evidence>
<keyword evidence="5 7" id="KW-0547">Nucleotide-binding</keyword>
<evidence type="ECO:0000256" key="5">
    <source>
        <dbReference type="ARBA" id="ARBA00022741"/>
    </source>
</evidence>
<keyword evidence="7 8" id="KW-0573">Peptidoglycan synthesis</keyword>
<keyword evidence="7 8" id="KW-0131">Cell cycle</keyword>
<dbReference type="InterPro" id="IPR005762">
    <property type="entry name" value="MurD"/>
</dbReference>
<dbReference type="InterPro" id="IPR036565">
    <property type="entry name" value="Mur-like_cat_sf"/>
</dbReference>
<dbReference type="Pfam" id="PF08245">
    <property type="entry name" value="Mur_ligase_M"/>
    <property type="match status" value="1"/>
</dbReference>
<proteinExistence type="inferred from homology"/>